<evidence type="ECO:0000313" key="1">
    <source>
        <dbReference type="EMBL" id="KAJ4826341.1"/>
    </source>
</evidence>
<name>A0A9Q0F9N7_9ROSI</name>
<protein>
    <submittedName>
        <fullName evidence="1">Uncharacterized protein</fullName>
    </submittedName>
</protein>
<dbReference type="EMBL" id="JAKUCV010006698">
    <property type="protein sequence ID" value="KAJ4826341.1"/>
    <property type="molecule type" value="Genomic_DNA"/>
</dbReference>
<evidence type="ECO:0000313" key="2">
    <source>
        <dbReference type="Proteomes" id="UP001141552"/>
    </source>
</evidence>
<proteinExistence type="predicted"/>
<dbReference type="OrthoDB" id="913124at2759"/>
<organism evidence="1 2">
    <name type="scientific">Turnera subulata</name>
    <dbReference type="NCBI Taxonomy" id="218843"/>
    <lineage>
        <taxon>Eukaryota</taxon>
        <taxon>Viridiplantae</taxon>
        <taxon>Streptophyta</taxon>
        <taxon>Embryophyta</taxon>
        <taxon>Tracheophyta</taxon>
        <taxon>Spermatophyta</taxon>
        <taxon>Magnoliopsida</taxon>
        <taxon>eudicotyledons</taxon>
        <taxon>Gunneridae</taxon>
        <taxon>Pentapetalae</taxon>
        <taxon>rosids</taxon>
        <taxon>fabids</taxon>
        <taxon>Malpighiales</taxon>
        <taxon>Passifloraceae</taxon>
        <taxon>Turnera</taxon>
    </lineage>
</organism>
<sequence length="178" mass="20372">MNCLESVGWIGWHNGSIAMRSLLRSFIAPSNTLLRVKMRTPISAPFMSALTKDYDDQKAWEELIGSDASYDSTNSSSTNIRDPFFRYMQYVLSHSINYRESNRNVVSKDELFRLWCMKNHRPINTSCFLLWRLVYHSKRPGAFGGASFVTFLAKKLGVDVRAYARISGKEVADLVETQ</sequence>
<reference evidence="1" key="2">
    <citation type="journal article" date="2023" name="Plants (Basel)">
        <title>Annotation of the Turnera subulata (Passifloraceae) Draft Genome Reveals the S-Locus Evolved after the Divergence of Turneroideae from Passifloroideae in a Stepwise Manner.</title>
        <authorList>
            <person name="Henning P.M."/>
            <person name="Roalson E.H."/>
            <person name="Mir W."/>
            <person name="McCubbin A.G."/>
            <person name="Shore J.S."/>
        </authorList>
    </citation>
    <scope>NUCLEOTIDE SEQUENCE</scope>
    <source>
        <strain evidence="1">F60SS</strain>
    </source>
</reference>
<dbReference type="AlphaFoldDB" id="A0A9Q0F9N7"/>
<dbReference type="Proteomes" id="UP001141552">
    <property type="component" value="Unassembled WGS sequence"/>
</dbReference>
<gene>
    <name evidence="1" type="ORF">Tsubulata_037593</name>
</gene>
<keyword evidence="2" id="KW-1185">Reference proteome</keyword>
<comment type="caution">
    <text evidence="1">The sequence shown here is derived from an EMBL/GenBank/DDBJ whole genome shotgun (WGS) entry which is preliminary data.</text>
</comment>
<reference evidence="1" key="1">
    <citation type="submission" date="2022-02" db="EMBL/GenBank/DDBJ databases">
        <authorList>
            <person name="Henning P.M."/>
            <person name="McCubbin A.G."/>
            <person name="Shore J.S."/>
        </authorList>
    </citation>
    <scope>NUCLEOTIDE SEQUENCE</scope>
    <source>
        <strain evidence="1">F60SS</strain>
        <tissue evidence="1">Leaves</tissue>
    </source>
</reference>
<accession>A0A9Q0F9N7</accession>